<dbReference type="InterPro" id="IPR013784">
    <property type="entry name" value="Carb-bd-like_fold"/>
</dbReference>
<evidence type="ECO:0000313" key="3">
    <source>
        <dbReference type="Proteomes" id="UP000177506"/>
    </source>
</evidence>
<name>A0A1G1TAQ6_9BACT</name>
<protein>
    <recommendedName>
        <fullName evidence="4">Rhamnogalacturonan lyase domain-containing protein</fullName>
    </recommendedName>
</protein>
<feature type="signal peptide" evidence="1">
    <location>
        <begin position="1"/>
        <end position="25"/>
    </location>
</feature>
<reference evidence="2 3" key="1">
    <citation type="submission" date="2016-08" db="EMBL/GenBank/DDBJ databases">
        <title>Hymenobacter coccineus sp. nov., Hymenobacter lapidarius sp. nov. and Hymenobacter glacialis sp. nov., isolated from Antarctic soil.</title>
        <authorList>
            <person name="Sedlacek I."/>
            <person name="Kralova S."/>
            <person name="Kyrova K."/>
            <person name="Maslanova I."/>
            <person name="Stankova E."/>
            <person name="Vrbovska V."/>
            <person name="Nemec M."/>
            <person name="Bartak M."/>
            <person name="Svec P."/>
            <person name="Busse H.-J."/>
            <person name="Pantucek R."/>
        </authorList>
    </citation>
    <scope>NUCLEOTIDE SEQUENCE [LARGE SCALE GENOMIC DNA]</scope>
    <source>
        <strain evidence="2 3">CCM 8649</strain>
    </source>
</reference>
<organism evidence="2 3">
    <name type="scientific">Hymenobacter coccineus</name>
    <dbReference type="NCBI Taxonomy" id="1908235"/>
    <lineage>
        <taxon>Bacteria</taxon>
        <taxon>Pseudomonadati</taxon>
        <taxon>Bacteroidota</taxon>
        <taxon>Cytophagia</taxon>
        <taxon>Cytophagales</taxon>
        <taxon>Hymenobacteraceae</taxon>
        <taxon>Hymenobacter</taxon>
    </lineage>
</organism>
<accession>A0A1G1TAQ6</accession>
<keyword evidence="1" id="KW-0732">Signal</keyword>
<comment type="caution">
    <text evidence="2">The sequence shown here is derived from an EMBL/GenBank/DDBJ whole genome shotgun (WGS) entry which is preliminary data.</text>
</comment>
<dbReference type="GO" id="GO:0030246">
    <property type="term" value="F:carbohydrate binding"/>
    <property type="evidence" value="ECO:0007669"/>
    <property type="project" value="InterPro"/>
</dbReference>
<dbReference type="Proteomes" id="UP000177506">
    <property type="component" value="Unassembled WGS sequence"/>
</dbReference>
<gene>
    <name evidence="2" type="ORF">BEN49_10460</name>
</gene>
<dbReference type="Gene3D" id="2.60.40.1120">
    <property type="entry name" value="Carboxypeptidase-like, regulatory domain"/>
    <property type="match status" value="1"/>
</dbReference>
<dbReference type="EMBL" id="MDZA01000344">
    <property type="protein sequence ID" value="OGX87952.1"/>
    <property type="molecule type" value="Genomic_DNA"/>
</dbReference>
<evidence type="ECO:0000313" key="2">
    <source>
        <dbReference type="EMBL" id="OGX87952.1"/>
    </source>
</evidence>
<dbReference type="SUPFAM" id="SSF49452">
    <property type="entry name" value="Starch-binding domain-like"/>
    <property type="match status" value="1"/>
</dbReference>
<dbReference type="AlphaFoldDB" id="A0A1G1TAQ6"/>
<proteinExistence type="predicted"/>
<keyword evidence="3" id="KW-1185">Reference proteome</keyword>
<evidence type="ECO:0008006" key="4">
    <source>
        <dbReference type="Google" id="ProtNLM"/>
    </source>
</evidence>
<sequence>MPTLVLWLFWLLSGCHGLQAPSATAQAGGHLRALGDSRVLSFRRTAVMDTVTAILEGKAVNLCDQHPSPVTVQLVSATASYQAVAAPAGTFRFFHIPAGNYALTATHPACRPLAPSPIKLGSGDIADVKLGMRCR</sequence>
<evidence type="ECO:0000256" key="1">
    <source>
        <dbReference type="SAM" id="SignalP"/>
    </source>
</evidence>
<feature type="chain" id="PRO_5009579201" description="Rhamnogalacturonan lyase domain-containing protein" evidence="1">
    <location>
        <begin position="26"/>
        <end position="135"/>
    </location>
</feature>